<accession>A0A8T1NB53</accession>
<protein>
    <submittedName>
        <fullName evidence="1">Uncharacterized protein</fullName>
    </submittedName>
</protein>
<keyword evidence="2" id="KW-1185">Reference proteome</keyword>
<name>A0A8T1NB53_CARIL</name>
<dbReference type="AlphaFoldDB" id="A0A8T1NB53"/>
<proteinExistence type="predicted"/>
<evidence type="ECO:0000313" key="2">
    <source>
        <dbReference type="Proteomes" id="UP000811609"/>
    </source>
</evidence>
<gene>
    <name evidence="1" type="ORF">CIPAW_15G018500</name>
</gene>
<dbReference type="Proteomes" id="UP000811609">
    <property type="component" value="Chromosome 15"/>
</dbReference>
<evidence type="ECO:0000313" key="1">
    <source>
        <dbReference type="EMBL" id="KAG6626033.1"/>
    </source>
</evidence>
<dbReference type="EMBL" id="CM031823">
    <property type="protein sequence ID" value="KAG6626033.1"/>
    <property type="molecule type" value="Genomic_DNA"/>
</dbReference>
<organism evidence="1 2">
    <name type="scientific">Carya illinoinensis</name>
    <name type="common">Pecan</name>
    <dbReference type="NCBI Taxonomy" id="32201"/>
    <lineage>
        <taxon>Eukaryota</taxon>
        <taxon>Viridiplantae</taxon>
        <taxon>Streptophyta</taxon>
        <taxon>Embryophyta</taxon>
        <taxon>Tracheophyta</taxon>
        <taxon>Spermatophyta</taxon>
        <taxon>Magnoliopsida</taxon>
        <taxon>eudicotyledons</taxon>
        <taxon>Gunneridae</taxon>
        <taxon>Pentapetalae</taxon>
        <taxon>rosids</taxon>
        <taxon>fabids</taxon>
        <taxon>Fagales</taxon>
        <taxon>Juglandaceae</taxon>
        <taxon>Carya</taxon>
    </lineage>
</organism>
<reference evidence="1" key="1">
    <citation type="submission" date="2020-12" db="EMBL/GenBank/DDBJ databases">
        <title>WGS assembly of Carya illinoinensis cv. Pawnee.</title>
        <authorList>
            <person name="Platts A."/>
            <person name="Shu S."/>
            <person name="Wright S."/>
            <person name="Barry K."/>
            <person name="Edger P."/>
            <person name="Pires J.C."/>
            <person name="Schmutz J."/>
        </authorList>
    </citation>
    <scope>NUCLEOTIDE SEQUENCE</scope>
    <source>
        <tissue evidence="1">Leaf</tissue>
    </source>
</reference>
<sequence length="115" mass="13129">MFLREHIMTKNTTPKLYTSTFTVMGKFLCHSGATYPLVPLIPVRVLEWSGINNFANPKSASFAHPCSSINMLLGLRSQWMMWVSHSSCKYRIPLAIFKEILILSSQFGFISDLKR</sequence>
<comment type="caution">
    <text evidence="1">The sequence shown here is derived from an EMBL/GenBank/DDBJ whole genome shotgun (WGS) entry which is preliminary data.</text>
</comment>